<feature type="region of interest" description="Disordered" evidence="1">
    <location>
        <begin position="761"/>
        <end position="905"/>
    </location>
</feature>
<protein>
    <submittedName>
        <fullName evidence="5">Trans-sialidase</fullName>
    </submittedName>
</protein>
<dbReference type="Pfam" id="PF22925">
    <property type="entry name" value="TS_C"/>
    <property type="match status" value="1"/>
</dbReference>
<dbReference type="OrthoDB" id="251889at2759"/>
<dbReference type="Pfam" id="PF13859">
    <property type="entry name" value="BNR_3"/>
    <property type="match status" value="1"/>
</dbReference>
<evidence type="ECO:0000256" key="1">
    <source>
        <dbReference type="SAM" id="MobiDB-lite"/>
    </source>
</evidence>
<dbReference type="InterPro" id="IPR008377">
    <property type="entry name" value="Sialidase_trypan"/>
</dbReference>
<dbReference type="InterPro" id="IPR013320">
    <property type="entry name" value="ConA-like_dom_sf"/>
</dbReference>
<feature type="signal peptide" evidence="2">
    <location>
        <begin position="1"/>
        <end position="20"/>
    </location>
</feature>
<accession>A0A422PBK7</accession>
<dbReference type="SUPFAM" id="SSF49899">
    <property type="entry name" value="Concanavalin A-like lectins/glucanases"/>
    <property type="match status" value="1"/>
</dbReference>
<feature type="compositionally biased region" description="Basic and acidic residues" evidence="1">
    <location>
        <begin position="826"/>
        <end position="839"/>
    </location>
</feature>
<dbReference type="PRINTS" id="PR01803">
    <property type="entry name" value="TCSIALIDASE"/>
</dbReference>
<dbReference type="Proteomes" id="UP000284403">
    <property type="component" value="Unassembled WGS sequence"/>
</dbReference>
<dbReference type="CDD" id="cd15482">
    <property type="entry name" value="Sialidase_non-viral"/>
    <property type="match status" value="1"/>
</dbReference>
<feature type="chain" id="PRO_5018972002" evidence="2">
    <location>
        <begin position="21"/>
        <end position="927"/>
    </location>
</feature>
<feature type="domain" description="Sialidase" evidence="3">
    <location>
        <begin position="151"/>
        <end position="484"/>
    </location>
</feature>
<dbReference type="Gene3D" id="2.60.120.200">
    <property type="match status" value="1"/>
</dbReference>
<dbReference type="Gene3D" id="2.120.10.10">
    <property type="match status" value="1"/>
</dbReference>
<dbReference type="InterPro" id="IPR011040">
    <property type="entry name" value="Sialidase"/>
</dbReference>
<reference evidence="5 6" key="1">
    <citation type="journal article" date="2018" name="BMC Genomics">
        <title>Genomic comparison of Trypanosoma conorhini and Trypanosoma rangeli to Trypanosoma cruzi strains of high and low virulence.</title>
        <authorList>
            <person name="Bradwell K.R."/>
            <person name="Koparde V.N."/>
            <person name="Matveyev A.V."/>
            <person name="Serrano M.G."/>
            <person name="Alves J.M."/>
            <person name="Parikh H."/>
            <person name="Huang B."/>
            <person name="Lee V."/>
            <person name="Espinosa-Alvarez O."/>
            <person name="Ortiz P.A."/>
            <person name="Costa-Martins A.G."/>
            <person name="Teixeira M.M."/>
            <person name="Buck G.A."/>
        </authorList>
    </citation>
    <scope>NUCLEOTIDE SEQUENCE [LARGE SCALE GENOMIC DNA]</scope>
    <source>
        <strain evidence="5 6">025E</strain>
    </source>
</reference>
<feature type="compositionally biased region" description="Acidic residues" evidence="1">
    <location>
        <begin position="840"/>
        <end position="867"/>
    </location>
</feature>
<gene>
    <name evidence="5" type="ORF">Tco025E_05613</name>
</gene>
<proteinExistence type="predicted"/>
<keyword evidence="6" id="KW-1185">Reference proteome</keyword>
<feature type="compositionally biased region" description="Basic and acidic residues" evidence="1">
    <location>
        <begin position="884"/>
        <end position="905"/>
    </location>
</feature>
<evidence type="ECO:0000313" key="6">
    <source>
        <dbReference type="Proteomes" id="UP000284403"/>
    </source>
</evidence>
<evidence type="ECO:0000256" key="2">
    <source>
        <dbReference type="SAM" id="SignalP"/>
    </source>
</evidence>
<name>A0A422PBK7_9TRYP</name>
<organism evidence="5 6">
    <name type="scientific">Trypanosoma conorhini</name>
    <dbReference type="NCBI Taxonomy" id="83891"/>
    <lineage>
        <taxon>Eukaryota</taxon>
        <taxon>Discoba</taxon>
        <taxon>Euglenozoa</taxon>
        <taxon>Kinetoplastea</taxon>
        <taxon>Metakinetoplastina</taxon>
        <taxon>Trypanosomatida</taxon>
        <taxon>Trypanosomatidae</taxon>
        <taxon>Trypanosoma</taxon>
    </lineage>
</organism>
<keyword evidence="2" id="KW-0732">Signal</keyword>
<evidence type="ECO:0000313" key="5">
    <source>
        <dbReference type="EMBL" id="RNF15095.1"/>
    </source>
</evidence>
<dbReference type="GO" id="GO:0004308">
    <property type="term" value="F:exo-alpha-sialidase activity"/>
    <property type="evidence" value="ECO:0007669"/>
    <property type="project" value="InterPro"/>
</dbReference>
<feature type="domain" description="Trans-sialidase C-terminal" evidence="4">
    <location>
        <begin position="541"/>
        <end position="741"/>
    </location>
</feature>
<dbReference type="SUPFAM" id="SSF50939">
    <property type="entry name" value="Sialidases"/>
    <property type="match status" value="1"/>
</dbReference>
<feature type="compositionally biased region" description="Gly residues" evidence="1">
    <location>
        <begin position="774"/>
        <end position="783"/>
    </location>
</feature>
<comment type="caution">
    <text evidence="5">The sequence shown here is derived from an EMBL/GenBank/DDBJ whole genome shotgun (WGS) entry which is preliminary data.</text>
</comment>
<dbReference type="InterPro" id="IPR055239">
    <property type="entry name" value="TS_C"/>
</dbReference>
<dbReference type="RefSeq" id="XP_029227376.1">
    <property type="nucleotide sequence ID" value="XM_029372506.1"/>
</dbReference>
<evidence type="ECO:0000259" key="3">
    <source>
        <dbReference type="Pfam" id="PF13859"/>
    </source>
</evidence>
<dbReference type="InterPro" id="IPR036278">
    <property type="entry name" value="Sialidase_sf"/>
</dbReference>
<dbReference type="EMBL" id="MKKU01000339">
    <property type="protein sequence ID" value="RNF15095.1"/>
    <property type="molecule type" value="Genomic_DNA"/>
</dbReference>
<dbReference type="AlphaFoldDB" id="A0A422PBK7"/>
<sequence length="927" mass="100954">MSRTTTMCMCVCGWWPSILSLLALFWRAPLPRWGNSSAPRCHCLVVCTAFLVVPRVLRPTHCDGENKRHSTTPHIEKFERANMFRRLPCISAVLLLLCAFMCCSPQSVRADETSTPPKEINLFKGTEKISSAVWEEMADKNREEVESLHSPALVSVRGDVFVVAGARLKSDGAGSRIVVASKHLEKGGDDATEISLEAATVTYAQLVHENDKAAFRAIDTPQPAVLSVGGDIYMLLGKCSFAPSEDQRADAQHWDLVLVKGTVTEDADEKKITWVETHAVNTSSMVLPGPFTNVTVAGGSGVVMRKGVLVFPLQAVQENGVSVLLSMRLVESKGKWVFSQQATGEGCKDPSIVEWNDDRLIMLAPCAAGHYLVELSTFNGVAWFEWGEPITHVWGTSRDRQGGGGVRRGLASATVEGRKVMLLAMPVYPKEGGSGNGPLHLWLTDNLRVYDVGPVSDAEDDAAASSLLYKNDKQGGEELILLYEKKTEGSNSLAYVRLTDKLQQVSDVVRKWNALDNALGECAFTDQDELPSNAMCRGPVITDGLVGVFSGKSTDSVWMDEYLCINATVAKGQKTENVSNGLTFQGAGAGAEWPVGKAGANQPYYFLNIEFTLVATVTIHAVPKEDTPLLGLRLNDAANTVFFDLSYTSDRKWKTRACRSRPKEHHQTWKTNRTYQIVVRKAGIEWDVQVDGYEIYQRDVSRCTLLDEHKFSHLYIGGDKDKQANGTNVTVTNIFFYSRKLFYAEVDELTKTKVTIPVSGVEEPEDPMLRPGGVAAGGLGDGARGNAMNAPPPVERQNGAQVGDGAGAFQPDAAVDGDADEPPLPEGDRIQGPEERPLQEEEEGPVEEAGAEPGPEEEERLVEEAGEEVPQPNQEAGAEPGPEEEVHLVEEAGEEVPHGDSTVRESASRAWMLVFAMCGIVFLFSAG</sequence>
<evidence type="ECO:0000259" key="4">
    <source>
        <dbReference type="Pfam" id="PF22925"/>
    </source>
</evidence>
<dbReference type="GeneID" id="40319224"/>